<gene>
    <name evidence="2" type="ORF">TRFO_22731</name>
</gene>
<feature type="transmembrane region" description="Helical" evidence="1">
    <location>
        <begin position="80"/>
        <end position="100"/>
    </location>
</feature>
<keyword evidence="1" id="KW-0812">Transmembrane</keyword>
<evidence type="ECO:0000313" key="2">
    <source>
        <dbReference type="EMBL" id="OHT08650.1"/>
    </source>
</evidence>
<dbReference type="Pfam" id="PF14995">
    <property type="entry name" value="TMEM107"/>
    <property type="match status" value="1"/>
</dbReference>
<feature type="transmembrane region" description="Helical" evidence="1">
    <location>
        <begin position="106"/>
        <end position="126"/>
    </location>
</feature>
<dbReference type="RefSeq" id="XP_068361786.1">
    <property type="nucleotide sequence ID" value="XM_068502727.1"/>
</dbReference>
<evidence type="ECO:0000313" key="3">
    <source>
        <dbReference type="Proteomes" id="UP000179807"/>
    </source>
</evidence>
<dbReference type="Proteomes" id="UP000179807">
    <property type="component" value="Unassembled WGS sequence"/>
</dbReference>
<keyword evidence="1" id="KW-0472">Membrane</keyword>
<dbReference type="VEuPathDB" id="TrichDB:TRFO_22731"/>
<feature type="transmembrane region" description="Helical" evidence="1">
    <location>
        <begin position="133"/>
        <end position="159"/>
    </location>
</feature>
<keyword evidence="3" id="KW-1185">Reference proteome</keyword>
<dbReference type="GeneID" id="94837431"/>
<dbReference type="OrthoDB" id="10571695at2759"/>
<protein>
    <submittedName>
        <fullName evidence="2">Uncharacterized protein</fullName>
    </submittedName>
</protein>
<proteinExistence type="predicted"/>
<dbReference type="InterPro" id="IPR029248">
    <property type="entry name" value="TMEM107"/>
</dbReference>
<reference evidence="2" key="1">
    <citation type="submission" date="2016-10" db="EMBL/GenBank/DDBJ databases">
        <authorList>
            <person name="Benchimol M."/>
            <person name="Almeida L.G."/>
            <person name="Vasconcelos A.T."/>
            <person name="Perreira-Neves A."/>
            <person name="Rosa I.A."/>
            <person name="Tasca T."/>
            <person name="Bogo M.R."/>
            <person name="de Souza W."/>
        </authorList>
    </citation>
    <scope>NUCLEOTIDE SEQUENCE [LARGE SCALE GENOMIC DNA]</scope>
    <source>
        <strain evidence="2">K</strain>
    </source>
</reference>
<evidence type="ECO:0000256" key="1">
    <source>
        <dbReference type="SAM" id="Phobius"/>
    </source>
</evidence>
<keyword evidence="1" id="KW-1133">Transmembrane helix</keyword>
<accession>A0A1J4KCE2</accession>
<comment type="caution">
    <text evidence="2">The sequence shown here is derived from an EMBL/GenBank/DDBJ whole genome shotgun (WGS) entry which is preliminary data.</text>
</comment>
<dbReference type="EMBL" id="MLAK01000661">
    <property type="protein sequence ID" value="OHT08650.1"/>
    <property type="molecule type" value="Genomic_DNA"/>
</dbReference>
<name>A0A1J4KCE2_9EUKA</name>
<dbReference type="AlphaFoldDB" id="A0A1J4KCE2"/>
<organism evidence="2 3">
    <name type="scientific">Tritrichomonas foetus</name>
    <dbReference type="NCBI Taxonomy" id="1144522"/>
    <lineage>
        <taxon>Eukaryota</taxon>
        <taxon>Metamonada</taxon>
        <taxon>Parabasalia</taxon>
        <taxon>Tritrichomonadida</taxon>
        <taxon>Tritrichomonadidae</taxon>
        <taxon>Tritrichomonas</taxon>
    </lineage>
</organism>
<sequence>MVKYSRLVFPFRSITFFSLYIILNTLLYSSSPISRNHVYNLGTSSYLSNPLLPDDLRTYVTANYMQLPIFKSYQNNMKGWIGVADFFIIFLFACLVLGFLTNSPHVSIVISVLHFIGIVLCTLFSISYGSINYLICGVTFGIILPALIEIVNIIGLFVFKTDFYIPRN</sequence>
<feature type="transmembrane region" description="Helical" evidence="1">
    <location>
        <begin position="6"/>
        <end position="27"/>
    </location>
</feature>